<dbReference type="OrthoDB" id="8261at2157"/>
<dbReference type="GO" id="GO:0006749">
    <property type="term" value="P:glutathione metabolic process"/>
    <property type="evidence" value="ECO:0007669"/>
    <property type="project" value="TreeGrafter"/>
</dbReference>
<proteinExistence type="predicted"/>
<name>A0A6B0T4Z9_9EURY</name>
<reference evidence="3 4" key="1">
    <citation type="submission" date="2019-12" db="EMBL/GenBank/DDBJ databases">
        <title>Isolation and characterization of three novel carbon monoxide-oxidizing members of Halobacteria from salione crusts and soils.</title>
        <authorList>
            <person name="Myers M.R."/>
            <person name="King G.M."/>
        </authorList>
    </citation>
    <scope>NUCLEOTIDE SEQUENCE [LARGE SCALE GENOMIC DNA]</scope>
    <source>
        <strain evidence="3 4">WSH3</strain>
    </source>
</reference>
<dbReference type="Pfam" id="PF02538">
    <property type="entry name" value="Hydantoinase_B"/>
    <property type="match status" value="1"/>
</dbReference>
<evidence type="ECO:0000313" key="3">
    <source>
        <dbReference type="EMBL" id="MXR50382.1"/>
    </source>
</evidence>
<organism evidence="3 4">
    <name type="scientific">Halovenus carboxidivorans</name>
    <dbReference type="NCBI Taxonomy" id="2692199"/>
    <lineage>
        <taxon>Archaea</taxon>
        <taxon>Methanobacteriati</taxon>
        <taxon>Methanobacteriota</taxon>
        <taxon>Stenosarchaea group</taxon>
        <taxon>Halobacteria</taxon>
        <taxon>Halobacteriales</taxon>
        <taxon>Haloarculaceae</taxon>
        <taxon>Halovenus</taxon>
    </lineage>
</organism>
<dbReference type="PANTHER" id="PTHR11365:SF23">
    <property type="entry name" value="HYPOTHETICAL 5-OXOPROLINASE (EUROFUNG)-RELATED"/>
    <property type="match status" value="1"/>
</dbReference>
<dbReference type="GO" id="GO:0017168">
    <property type="term" value="F:5-oxoprolinase (ATP-hydrolyzing) activity"/>
    <property type="evidence" value="ECO:0007669"/>
    <property type="project" value="TreeGrafter"/>
</dbReference>
<protein>
    <submittedName>
        <fullName evidence="3">Acetone carboxylase subunit alpha</fullName>
    </submittedName>
</protein>
<dbReference type="PANTHER" id="PTHR11365">
    <property type="entry name" value="5-OXOPROLINASE RELATED"/>
    <property type="match status" value="1"/>
</dbReference>
<dbReference type="EMBL" id="WUUT01000001">
    <property type="protein sequence ID" value="MXR50382.1"/>
    <property type="molecule type" value="Genomic_DNA"/>
</dbReference>
<dbReference type="InterPro" id="IPR045079">
    <property type="entry name" value="Oxoprolinase-like"/>
</dbReference>
<feature type="domain" description="Hydantoinase B/oxoprolinase" evidence="2">
    <location>
        <begin position="59"/>
        <end position="632"/>
    </location>
</feature>
<feature type="region of interest" description="Disordered" evidence="1">
    <location>
        <begin position="577"/>
        <end position="596"/>
    </location>
</feature>
<feature type="region of interest" description="Disordered" evidence="1">
    <location>
        <begin position="1"/>
        <end position="24"/>
    </location>
</feature>
<accession>A0A6B0T4Z9</accession>
<sequence>MSKPADTSDRTERNFEQVDPPIGWDGQTLYEMLEQSERQTEETGRYCGLDELEMKAEEPFEYEQLFSQLRGALVSARETALHVSASPIVREIGELCFQVYTPEGDCVALSTGIIVHVHTGSLAIKYMIEEDYEHDRGIQPGDIFCNNDNDLGNVHTTDVHTIVPIFEDGELIAWVDGVTHQVDIGGMTRGHDQLASTTRFEDGLYATCEKIGENDKIYQDWRDRCQRSVRTPMYWDLDEKCRLAGCHMIREAIKEMVDDVGADRFKQFMREAVEEGRQTLHSRVEERLFPGTYRDSSFMPVPFEDEAWKPQAKQDMLNHLPVEVEIDADGGIEFDMEGASPPGPHAYNCAEGAMEGGLWVSLTQCLLHDGKVNDGSYLAVDTNYPEGSIVNPQDPSLSYHTSWGSLMPTYNAFWKNVSRGFFARGFREEVVTGYSETGDPLQGGGKYEVTDEYFPVSPFEHSCQGLGASAVRDGLDHGYAMWNPESDMGDVEEWELIEWGLPFLARQMKPDTAGHGKYRGGSGWEGIRMVNNSADVSLYKHVVPGVGFTTSGMSGGYPNATNYSLRAHDTDIQERFENRDPYPVGDSPSGEFDEHIDGDIRRSEKGLYFPEEYENYDLVHYQMGGGPGYGDPLDRPVEKIKEDVEEGIYTPETVESVYGVVGEFDEDDREFTVDEDATERARDRLMEERREEAVDYEEFYESERERVSEGDVSEPAQWMYEGVFDISEEWAESFRDFWELPAEFTFEE</sequence>
<keyword evidence="4" id="KW-1185">Reference proteome</keyword>
<evidence type="ECO:0000256" key="1">
    <source>
        <dbReference type="SAM" id="MobiDB-lite"/>
    </source>
</evidence>
<dbReference type="GO" id="GO:0005829">
    <property type="term" value="C:cytosol"/>
    <property type="evidence" value="ECO:0007669"/>
    <property type="project" value="TreeGrafter"/>
</dbReference>
<dbReference type="AlphaFoldDB" id="A0A6B0T4Z9"/>
<evidence type="ECO:0000313" key="4">
    <source>
        <dbReference type="Proteomes" id="UP000466535"/>
    </source>
</evidence>
<dbReference type="Proteomes" id="UP000466535">
    <property type="component" value="Unassembled WGS sequence"/>
</dbReference>
<gene>
    <name evidence="3" type="ORF">GRX03_02005</name>
</gene>
<comment type="caution">
    <text evidence="3">The sequence shown here is derived from an EMBL/GenBank/DDBJ whole genome shotgun (WGS) entry which is preliminary data.</text>
</comment>
<feature type="compositionally biased region" description="Basic and acidic residues" evidence="1">
    <location>
        <begin position="1"/>
        <end position="16"/>
    </location>
</feature>
<evidence type="ECO:0000259" key="2">
    <source>
        <dbReference type="Pfam" id="PF02538"/>
    </source>
</evidence>
<dbReference type="RefSeq" id="WP_159762517.1">
    <property type="nucleotide sequence ID" value="NZ_WUUT01000001.1"/>
</dbReference>
<dbReference type="InterPro" id="IPR003692">
    <property type="entry name" value="Hydantoinase_B"/>
</dbReference>